<feature type="transmembrane region" description="Helical" evidence="7">
    <location>
        <begin position="12"/>
        <end position="30"/>
    </location>
</feature>
<accession>A0ABY5S4G4</accession>
<dbReference type="CDD" id="cd06261">
    <property type="entry name" value="TM_PBP2"/>
    <property type="match status" value="1"/>
</dbReference>
<comment type="subcellular location">
    <subcellularLocation>
        <location evidence="1 7">Cell membrane</location>
        <topology evidence="1 7">Multi-pass membrane protein</topology>
    </subcellularLocation>
</comment>
<keyword evidence="6 7" id="KW-0472">Membrane</keyword>
<comment type="similarity">
    <text evidence="7">Belongs to the binding-protein-dependent transport system permease family.</text>
</comment>
<dbReference type="InterPro" id="IPR000515">
    <property type="entry name" value="MetI-like"/>
</dbReference>
<dbReference type="EMBL" id="CP091430">
    <property type="protein sequence ID" value="UVI28787.1"/>
    <property type="molecule type" value="Genomic_DNA"/>
</dbReference>
<dbReference type="PANTHER" id="PTHR43744">
    <property type="entry name" value="ABC TRANSPORTER PERMEASE PROTEIN MG189-RELATED-RELATED"/>
    <property type="match status" value="1"/>
</dbReference>
<evidence type="ECO:0000256" key="5">
    <source>
        <dbReference type="ARBA" id="ARBA00022989"/>
    </source>
</evidence>
<evidence type="ECO:0000256" key="7">
    <source>
        <dbReference type="RuleBase" id="RU363032"/>
    </source>
</evidence>
<organism evidence="9 10">
    <name type="scientific">Paenibacillus spongiae</name>
    <dbReference type="NCBI Taxonomy" id="2909671"/>
    <lineage>
        <taxon>Bacteria</taxon>
        <taxon>Bacillati</taxon>
        <taxon>Bacillota</taxon>
        <taxon>Bacilli</taxon>
        <taxon>Bacillales</taxon>
        <taxon>Paenibacillaceae</taxon>
        <taxon>Paenibacillus</taxon>
    </lineage>
</organism>
<evidence type="ECO:0000256" key="4">
    <source>
        <dbReference type="ARBA" id="ARBA00022692"/>
    </source>
</evidence>
<evidence type="ECO:0000313" key="10">
    <source>
        <dbReference type="Proteomes" id="UP001057877"/>
    </source>
</evidence>
<keyword evidence="2 7" id="KW-0813">Transport</keyword>
<feature type="domain" description="ABC transmembrane type-1" evidence="8">
    <location>
        <begin position="73"/>
        <end position="282"/>
    </location>
</feature>
<dbReference type="PANTHER" id="PTHR43744:SF9">
    <property type="entry name" value="POLYGALACTURONAN_RHAMNOGALACTURONAN TRANSPORT SYSTEM PERMEASE PROTEIN YTCP"/>
    <property type="match status" value="1"/>
</dbReference>
<evidence type="ECO:0000313" key="9">
    <source>
        <dbReference type="EMBL" id="UVI28787.1"/>
    </source>
</evidence>
<keyword evidence="5 7" id="KW-1133">Transmembrane helix</keyword>
<dbReference type="SUPFAM" id="SSF161098">
    <property type="entry name" value="MetI-like"/>
    <property type="match status" value="1"/>
</dbReference>
<feature type="transmembrane region" description="Helical" evidence="7">
    <location>
        <begin position="72"/>
        <end position="96"/>
    </location>
</feature>
<dbReference type="PROSITE" id="PS50928">
    <property type="entry name" value="ABC_TM1"/>
    <property type="match status" value="1"/>
</dbReference>
<keyword evidence="10" id="KW-1185">Reference proteome</keyword>
<evidence type="ECO:0000256" key="3">
    <source>
        <dbReference type="ARBA" id="ARBA00022475"/>
    </source>
</evidence>
<dbReference type="Proteomes" id="UP001057877">
    <property type="component" value="Chromosome"/>
</dbReference>
<evidence type="ECO:0000256" key="6">
    <source>
        <dbReference type="ARBA" id="ARBA00023136"/>
    </source>
</evidence>
<dbReference type="Gene3D" id="1.10.3720.10">
    <property type="entry name" value="MetI-like"/>
    <property type="match status" value="1"/>
</dbReference>
<reference evidence="9" key="1">
    <citation type="submission" date="2022-01" db="EMBL/GenBank/DDBJ databases">
        <title>Paenibacillus spongiae sp. nov., isolated from marine sponge.</title>
        <authorList>
            <person name="Li Z."/>
            <person name="Zhang M."/>
        </authorList>
    </citation>
    <scope>NUCLEOTIDE SEQUENCE</scope>
    <source>
        <strain evidence="9">PHS-Z3</strain>
    </source>
</reference>
<feature type="transmembrane region" description="Helical" evidence="7">
    <location>
        <begin position="263"/>
        <end position="282"/>
    </location>
</feature>
<feature type="transmembrane region" description="Helical" evidence="7">
    <location>
        <begin position="139"/>
        <end position="160"/>
    </location>
</feature>
<protein>
    <submittedName>
        <fullName evidence="9">Carbohydrate ABC transporter permease</fullName>
    </submittedName>
</protein>
<keyword evidence="4 7" id="KW-0812">Transmembrane</keyword>
<dbReference type="RefSeq" id="WP_258384875.1">
    <property type="nucleotide sequence ID" value="NZ_CP091430.1"/>
</dbReference>
<keyword evidence="3" id="KW-1003">Cell membrane</keyword>
<evidence type="ECO:0000259" key="8">
    <source>
        <dbReference type="PROSITE" id="PS50928"/>
    </source>
</evidence>
<proteinExistence type="inferred from homology"/>
<evidence type="ECO:0000256" key="1">
    <source>
        <dbReference type="ARBA" id="ARBA00004651"/>
    </source>
</evidence>
<dbReference type="Pfam" id="PF00528">
    <property type="entry name" value="BPD_transp_1"/>
    <property type="match status" value="1"/>
</dbReference>
<feature type="transmembrane region" description="Helical" evidence="7">
    <location>
        <begin position="108"/>
        <end position="127"/>
    </location>
</feature>
<name>A0ABY5S4G4_9BACL</name>
<feature type="transmembrane region" description="Helical" evidence="7">
    <location>
        <begin position="181"/>
        <end position="206"/>
    </location>
</feature>
<gene>
    <name evidence="9" type="ORF">L1F29_25595</name>
</gene>
<dbReference type="InterPro" id="IPR035906">
    <property type="entry name" value="MetI-like_sf"/>
</dbReference>
<evidence type="ECO:0000256" key="2">
    <source>
        <dbReference type="ARBA" id="ARBA00022448"/>
    </source>
</evidence>
<sequence>MKRSYEDWALDAVIYISLTLLAFVTLYPFLNSLAISFNEGNDTASGGITLWPRVFTWDNYAYVFRDGKMLHAFLITIARTVSGTFLSILFTSMFAYGLSRRQLIGKKFYMIVCVITMYFSGGLIPSYLLIRDLHLMNTFWVMIIPGMISVWNMIIFRTFFQGLPDGLEESAKIDGCNHLTTFFLIALPVSGPVIATLSLFTAVGHWNAWFDATLYLTNEKLQPIQVVLNQVINSTLEKDPSKEISATAQQAQASLQAVTHQSVVMATMMVATIPIMMVYPFVQKYFVKGVLVGSLKE</sequence>